<comment type="caution">
    <text evidence="1">The sequence shown here is derived from an EMBL/GenBank/DDBJ whole genome shotgun (WGS) entry which is preliminary data.</text>
</comment>
<dbReference type="OMA" id="LNNKMED"/>
<dbReference type="AlphaFoldDB" id="A0A2H3KAL2"/>
<dbReference type="RefSeq" id="WP_014084717.1">
    <property type="nucleotide sequence ID" value="NZ_CBCSFI010000053.1"/>
</dbReference>
<proteinExistence type="predicted"/>
<evidence type="ECO:0000313" key="1">
    <source>
        <dbReference type="EMBL" id="PDS23709.1"/>
    </source>
</evidence>
<dbReference type="Proteomes" id="UP000220828">
    <property type="component" value="Unassembled WGS sequence"/>
</dbReference>
<organism evidence="1 2">
    <name type="scientific">Flavobacterium branchiophilum</name>
    <dbReference type="NCBI Taxonomy" id="55197"/>
    <lineage>
        <taxon>Bacteria</taxon>
        <taxon>Pseudomonadati</taxon>
        <taxon>Bacteroidota</taxon>
        <taxon>Flavobacteriia</taxon>
        <taxon>Flavobacteriales</taxon>
        <taxon>Flavobacteriaceae</taxon>
        <taxon>Flavobacterium</taxon>
    </lineage>
</organism>
<sequence length="218" mass="25203">MKKNIVLFVLFVLPIVAYLFFASGINSFGKLPIITKNIPNINTWKTLDGKPATFDNKITLLTFLGNQPLSKQGQYFNLIEQIYRRYEAFHDFQCVIVCPDGSQEATQEFIKKIAKLGSISSWHFIFAPSNEIEAFYSKLKLKNQLDNNKSSDFVFIVDKKLNIRGRKDKKDYKEGYDTKSPSDLHNNMVDDVKIILAEYRLALKKNHNKLKDIENVKK</sequence>
<protein>
    <submittedName>
        <fullName evidence="1">Uncharacterized protein</fullName>
    </submittedName>
</protein>
<evidence type="ECO:0000313" key="2">
    <source>
        <dbReference type="Proteomes" id="UP000220828"/>
    </source>
</evidence>
<name>A0A2H3KAL2_9FLAO</name>
<dbReference type="OrthoDB" id="1437325at2"/>
<accession>A0A2H3KAL2</accession>
<dbReference type="EMBL" id="PCMW01000055">
    <property type="protein sequence ID" value="PDS23709.1"/>
    <property type="molecule type" value="Genomic_DNA"/>
</dbReference>
<dbReference type="Gene3D" id="3.40.30.10">
    <property type="entry name" value="Glutaredoxin"/>
    <property type="match status" value="1"/>
</dbReference>
<gene>
    <name evidence="1" type="ORF">B0A77_10020</name>
</gene>
<reference evidence="1 2" key="1">
    <citation type="submission" date="2017-09" db="EMBL/GenBank/DDBJ databases">
        <title>Whole genomes of Flavobacteriaceae.</title>
        <authorList>
            <person name="Stine C."/>
            <person name="Li C."/>
            <person name="Tadesse D."/>
        </authorList>
    </citation>
    <scope>NUCLEOTIDE SEQUENCE [LARGE SCALE GENOMIC DNA]</scope>
    <source>
        <strain evidence="1 2">ATCC 35036</strain>
    </source>
</reference>